<dbReference type="OrthoDB" id="9759185at2"/>
<comment type="function">
    <text evidence="7">Required for formation of the rod structure of the flagellar apparatus. Together with FliI and FliH, may constitute the export apparatus of flagellin.</text>
</comment>
<dbReference type="InterPro" id="IPR042194">
    <property type="entry name" value="FHIPEP_1"/>
</dbReference>
<evidence type="ECO:0000256" key="5">
    <source>
        <dbReference type="ARBA" id="ARBA00022989"/>
    </source>
</evidence>
<dbReference type="AlphaFoldDB" id="A0A419TAH0"/>
<dbReference type="Proteomes" id="UP000284177">
    <property type="component" value="Unassembled WGS sequence"/>
</dbReference>
<feature type="transmembrane region" description="Helical" evidence="7">
    <location>
        <begin position="30"/>
        <end position="49"/>
    </location>
</feature>
<dbReference type="EMBL" id="MCIB01000001">
    <property type="protein sequence ID" value="RKD34452.1"/>
    <property type="molecule type" value="Genomic_DNA"/>
</dbReference>
<dbReference type="PROSITE" id="PS00994">
    <property type="entry name" value="FHIPEP"/>
    <property type="match status" value="1"/>
</dbReference>
<keyword evidence="5 7" id="KW-1133">Transmembrane helix</keyword>
<evidence type="ECO:0000313" key="9">
    <source>
        <dbReference type="Proteomes" id="UP000284177"/>
    </source>
</evidence>
<feature type="transmembrane region" description="Helical" evidence="7">
    <location>
        <begin position="61"/>
        <end position="81"/>
    </location>
</feature>
<dbReference type="InterPro" id="IPR025505">
    <property type="entry name" value="FHIPEP_CS"/>
</dbReference>
<keyword evidence="6 7" id="KW-0472">Membrane</keyword>
<dbReference type="InterPro" id="IPR006301">
    <property type="entry name" value="FlhA"/>
</dbReference>
<keyword evidence="4 7" id="KW-0812">Transmembrane</keyword>
<feature type="transmembrane region" description="Helical" evidence="7">
    <location>
        <begin position="101"/>
        <end position="120"/>
    </location>
</feature>
<protein>
    <recommendedName>
        <fullName evidence="7">Flagellar biosynthesis protein FlhA</fullName>
    </recommendedName>
</protein>
<evidence type="ECO:0000256" key="3">
    <source>
        <dbReference type="ARBA" id="ARBA00022475"/>
    </source>
</evidence>
<gene>
    <name evidence="7" type="primary">flhA</name>
    <name evidence="8" type="ORF">BET03_01055</name>
</gene>
<dbReference type="PANTHER" id="PTHR30161">
    <property type="entry name" value="FLAGELLAR EXPORT PROTEIN, MEMBRANE FLHA SUBUNIT-RELATED"/>
    <property type="match status" value="1"/>
</dbReference>
<organism evidence="8 9">
    <name type="scientific">Thermohalobacter berrensis</name>
    <dbReference type="NCBI Taxonomy" id="99594"/>
    <lineage>
        <taxon>Bacteria</taxon>
        <taxon>Bacillati</taxon>
        <taxon>Bacillota</taxon>
        <taxon>Tissierellia</taxon>
        <taxon>Tissierellales</taxon>
        <taxon>Thermohalobacteraceae</taxon>
        <taxon>Thermohalobacter</taxon>
    </lineage>
</organism>
<evidence type="ECO:0000256" key="4">
    <source>
        <dbReference type="ARBA" id="ARBA00022692"/>
    </source>
</evidence>
<comment type="subcellular location">
    <subcellularLocation>
        <location evidence="1 7">Cell membrane</location>
        <topology evidence="1 7">Multi-pass membrane protein</topology>
    </subcellularLocation>
</comment>
<evidence type="ECO:0000313" key="8">
    <source>
        <dbReference type="EMBL" id="RKD34452.1"/>
    </source>
</evidence>
<keyword evidence="9" id="KW-1185">Reference proteome</keyword>
<comment type="similarity">
    <text evidence="2 7">Belongs to the FHIPEP (flagella/HR/invasion proteins export pore) family.</text>
</comment>
<dbReference type="InterPro" id="IPR001712">
    <property type="entry name" value="T3SS_FHIPEP"/>
</dbReference>
<comment type="caution">
    <text evidence="7">Lacks conserved residue(s) required for the propagation of feature annotation.</text>
</comment>
<reference evidence="8 9" key="1">
    <citation type="submission" date="2016-08" db="EMBL/GenBank/DDBJ databases">
        <title>Novel Firmicutes and Novel Genomes.</title>
        <authorList>
            <person name="Poppleton D.I."/>
            <person name="Gribaldo S."/>
        </authorList>
    </citation>
    <scope>NUCLEOTIDE SEQUENCE [LARGE SCALE GENOMIC DNA]</scope>
    <source>
        <strain evidence="8 9">CTT3</strain>
    </source>
</reference>
<keyword evidence="8" id="KW-0966">Cell projection</keyword>
<keyword evidence="7" id="KW-0813">Transport</keyword>
<dbReference type="RefSeq" id="WP_120166357.1">
    <property type="nucleotide sequence ID" value="NZ_MCIB01000001.1"/>
</dbReference>
<dbReference type="Pfam" id="PF00771">
    <property type="entry name" value="FHIPEP"/>
    <property type="match status" value="1"/>
</dbReference>
<accession>A0A419TAH0</accession>
<proteinExistence type="inferred from homology"/>
<evidence type="ECO:0000256" key="2">
    <source>
        <dbReference type="ARBA" id="ARBA00008835"/>
    </source>
</evidence>
<dbReference type="PRINTS" id="PR00949">
    <property type="entry name" value="TYPE3IMAPROT"/>
</dbReference>
<keyword evidence="8" id="KW-0282">Flagellum</keyword>
<dbReference type="Gene3D" id="1.10.8.540">
    <property type="entry name" value="FHIPEP family, domain 3"/>
    <property type="match status" value="1"/>
</dbReference>
<evidence type="ECO:0000256" key="1">
    <source>
        <dbReference type="ARBA" id="ARBA00004651"/>
    </source>
</evidence>
<dbReference type="PIRSF" id="PIRSF005419">
    <property type="entry name" value="FlhA"/>
    <property type="match status" value="1"/>
</dbReference>
<feature type="transmembrane region" description="Helical" evidence="7">
    <location>
        <begin position="264"/>
        <end position="284"/>
    </location>
</feature>
<feature type="transmembrane region" description="Helical" evidence="7">
    <location>
        <begin position="7"/>
        <end position="24"/>
    </location>
</feature>
<keyword evidence="7" id="KW-1006">Bacterial flagellum protein export</keyword>
<sequence length="677" mass="74997">MKFGDIIVAMSIIAIVIIIIIPVPKSALDILLSFNISLALLILLISMYIEDSLQISIFPSLLLITTLFRLSLNISTTRYILSEADAGKVIEAFGEFVIRGNAVVGFIIFLIIVIIQFIVITKGAERVAEVAARFTLDAMPGKQMAIDADLNSGLISEEEARQRRKEIQREADFYGAMDGASKFVKGDAIASIVITIINIAAGFTIGIIINNMSFLEALNKYVLLTVGDGLVSQIPALLISTATGIVVTRAASDTNMGNDVLKQLFAYHRVMFIIGSVLLVLGLLTPLPNIPYIILSSSFFLIGYQIHSRLKISTEEEKEIAEEAEVEEVKSPENVMSLLKVEDIELEFGYGIIPLADANQGGDLLDRIVMIRRQIALELGIIVPMVRLRDNIQLNPNEYVVKIKGIEISKGEVLFDHYLAMNPGTAEGDIEGVETTEPAFGLPAKWITEEEREKAEVLGYTVVDPPSVISTHLTEIIKRHAHELLNRQDVKKLIDNVKEEHPALVDEVVPNVLSIGEIQKVLANLLKENISIRDMVTILETLADNAPITRDPDILTEHVRQSMSRYITKKYTQGNKINVITLDGELEQLIMESINQTETGTHLTLDPNTIQRILNSLSMNVEKFTSIGEQPIVLTAPIVRIYFKRITEHAIKDLIVLSYNELEPSVEIQSLGMVTLK</sequence>
<dbReference type="Gene3D" id="3.40.50.12790">
    <property type="entry name" value="FHIPEP family, domain 4"/>
    <property type="match status" value="1"/>
</dbReference>
<dbReference type="GO" id="GO:0005886">
    <property type="term" value="C:plasma membrane"/>
    <property type="evidence" value="ECO:0007669"/>
    <property type="project" value="UniProtKB-SubCell"/>
</dbReference>
<name>A0A419TAH0_9FIRM</name>
<dbReference type="NCBIfam" id="TIGR01398">
    <property type="entry name" value="FlhA"/>
    <property type="match status" value="1"/>
</dbReference>
<dbReference type="GO" id="GO:0044780">
    <property type="term" value="P:bacterial-type flagellum assembly"/>
    <property type="evidence" value="ECO:0007669"/>
    <property type="project" value="InterPro"/>
</dbReference>
<keyword evidence="8" id="KW-0969">Cilium</keyword>
<keyword evidence="3 7" id="KW-1003">Cell membrane</keyword>
<feature type="transmembrane region" description="Helical" evidence="7">
    <location>
        <begin position="188"/>
        <end position="210"/>
    </location>
</feature>
<evidence type="ECO:0000256" key="7">
    <source>
        <dbReference type="RuleBase" id="RU364093"/>
    </source>
</evidence>
<dbReference type="PANTHER" id="PTHR30161:SF1">
    <property type="entry name" value="FLAGELLAR BIOSYNTHESIS PROTEIN FLHA-RELATED"/>
    <property type="match status" value="1"/>
</dbReference>
<keyword evidence="7" id="KW-1005">Bacterial flagellum biogenesis</keyword>
<dbReference type="GO" id="GO:0009306">
    <property type="term" value="P:protein secretion"/>
    <property type="evidence" value="ECO:0007669"/>
    <property type="project" value="InterPro"/>
</dbReference>
<dbReference type="Gene3D" id="3.40.30.60">
    <property type="entry name" value="FHIPEP family, domain 1"/>
    <property type="match status" value="1"/>
</dbReference>
<dbReference type="InterPro" id="IPR042196">
    <property type="entry name" value="FHIPEP_4"/>
</dbReference>
<keyword evidence="7" id="KW-0653">Protein transport</keyword>
<comment type="caution">
    <text evidence="8">The sequence shown here is derived from an EMBL/GenBank/DDBJ whole genome shotgun (WGS) entry which is preliminary data.</text>
</comment>
<evidence type="ECO:0000256" key="6">
    <source>
        <dbReference type="ARBA" id="ARBA00023136"/>
    </source>
</evidence>
<dbReference type="InterPro" id="IPR042193">
    <property type="entry name" value="FHIPEP_3"/>
</dbReference>